<evidence type="ECO:0000256" key="9">
    <source>
        <dbReference type="PROSITE-ProRule" id="PRU00182"/>
    </source>
</evidence>
<dbReference type="GO" id="GO:0005829">
    <property type="term" value="C:cytosol"/>
    <property type="evidence" value="ECO:0007669"/>
    <property type="project" value="TreeGrafter"/>
</dbReference>
<dbReference type="CDD" id="cd00805">
    <property type="entry name" value="TyrRS_core"/>
    <property type="match status" value="1"/>
</dbReference>
<dbReference type="InterPro" id="IPR036986">
    <property type="entry name" value="S4_RNA-bd_sf"/>
</dbReference>
<keyword evidence="3 10" id="KW-0547">Nucleotide-binding</keyword>
<dbReference type="GO" id="GO:0005739">
    <property type="term" value="C:mitochondrion"/>
    <property type="evidence" value="ECO:0007669"/>
    <property type="project" value="TreeGrafter"/>
</dbReference>
<evidence type="ECO:0000256" key="2">
    <source>
        <dbReference type="ARBA" id="ARBA00022598"/>
    </source>
</evidence>
<evidence type="ECO:0000256" key="4">
    <source>
        <dbReference type="ARBA" id="ARBA00022840"/>
    </source>
</evidence>
<dbReference type="EC" id="6.1.1.1" evidence="1"/>
<dbReference type="GO" id="GO:0005524">
    <property type="term" value="F:ATP binding"/>
    <property type="evidence" value="ECO:0007669"/>
    <property type="project" value="UniProtKB-KW"/>
</dbReference>
<dbReference type="InterPro" id="IPR002307">
    <property type="entry name" value="Tyr-tRNA-ligase"/>
</dbReference>
<evidence type="ECO:0000256" key="10">
    <source>
        <dbReference type="RuleBase" id="RU363036"/>
    </source>
</evidence>
<evidence type="ECO:0000256" key="11">
    <source>
        <dbReference type="SAM" id="MobiDB-lite"/>
    </source>
</evidence>
<dbReference type="GO" id="GO:0006437">
    <property type="term" value="P:tyrosyl-tRNA aminoacylation"/>
    <property type="evidence" value="ECO:0007669"/>
    <property type="project" value="InterPro"/>
</dbReference>
<name>A0A8X7MPW4_9BASI</name>
<proteinExistence type="inferred from homology"/>
<keyword evidence="4 10" id="KW-0067">ATP-binding</keyword>
<feature type="compositionally biased region" description="Polar residues" evidence="11">
    <location>
        <begin position="403"/>
        <end position="413"/>
    </location>
</feature>
<keyword evidence="6 10" id="KW-0030">Aminoacyl-tRNA synthetase</keyword>
<dbReference type="CDD" id="cd00165">
    <property type="entry name" value="S4"/>
    <property type="match status" value="1"/>
</dbReference>
<dbReference type="PROSITE" id="PS50889">
    <property type="entry name" value="S4"/>
    <property type="match status" value="1"/>
</dbReference>
<comment type="caution">
    <text evidence="12">The sequence shown here is derived from an EMBL/GenBank/DDBJ whole genome shotgun (WGS) entry which is preliminary data.</text>
</comment>
<dbReference type="Gene3D" id="3.10.290.10">
    <property type="entry name" value="RNA-binding S4 domain"/>
    <property type="match status" value="1"/>
</dbReference>
<sequence>MAMAATTRLALTPTLAALRSRTIALALAPAAGAPQRRCSSSTATSALGPMHELHTRGLIQHTTSRALAPHLHSPTTTPRTIYLGIDPSAPSLHLGNLLPLFALFHLAHAGHRCIALVGGATGSIGDPSGRKSERSALDSAVLERNLDGIVHQLCEFFGKASEWAAQNLPPSPPSEATRGQRNEWEEVQSLLKRKETLAAIKVGHGSVFVVNNRPFYEQMNILGFLSGVGRHVRIGDMLARDSVKRRIQPTPSNPNPPGLSFTEFSYQLLQAYDFSLLHASPWNCTVQIGGSDQLGNIMAGIELIRREGIPSNPATPSAPAESGSTSESAAPAYGLTVPLLTTSTGAKFGKSAGNAVWLDPALTSDLDLYQYFLRSVTDADVSSLLSKLTLLPPDARSQEHLTEQATDSETSAAKGTKWPRAAQTVLASHLTTLLRGDQALERAKQASSILFSSSSYTSLPRSTIEHVFQGLPHLKRLPRADLLGKEVWKVVADVGLAKSRAEARRTLLNGGVYLNSVGVGKAELGRCVVEADLLGRDGKGDAPGFLVVQSGKGSHAVILVD</sequence>
<dbReference type="Pfam" id="PF00579">
    <property type="entry name" value="tRNA-synt_1b"/>
    <property type="match status" value="1"/>
</dbReference>
<dbReference type="AlphaFoldDB" id="A0A8X7MPW4"/>
<dbReference type="Proteomes" id="UP000077684">
    <property type="component" value="Unassembled WGS sequence"/>
</dbReference>
<dbReference type="GO" id="GO:0003723">
    <property type="term" value="F:RNA binding"/>
    <property type="evidence" value="ECO:0007669"/>
    <property type="project" value="UniProtKB-KW"/>
</dbReference>
<accession>A0A8X7MPW4</accession>
<feature type="region of interest" description="Disordered" evidence="11">
    <location>
        <begin position="396"/>
        <end position="417"/>
    </location>
</feature>
<dbReference type="PANTHER" id="PTHR11766">
    <property type="entry name" value="TYROSYL-TRNA SYNTHETASE"/>
    <property type="match status" value="1"/>
</dbReference>
<dbReference type="SUPFAM" id="SSF52374">
    <property type="entry name" value="Nucleotidylyl transferase"/>
    <property type="match status" value="1"/>
</dbReference>
<keyword evidence="9" id="KW-0694">RNA-binding</keyword>
<feature type="region of interest" description="Disordered" evidence="11">
    <location>
        <begin position="308"/>
        <end position="328"/>
    </location>
</feature>
<keyword evidence="13" id="KW-1185">Reference proteome</keyword>
<dbReference type="Gene3D" id="1.10.240.10">
    <property type="entry name" value="Tyrosyl-Transfer RNA Synthetase"/>
    <property type="match status" value="1"/>
</dbReference>
<reference evidence="12" key="1">
    <citation type="submission" date="2016-04" db="EMBL/GenBank/DDBJ databases">
        <authorList>
            <person name="Nguyen H.D."/>
            <person name="Samba Siva P."/>
            <person name="Cullis J."/>
            <person name="Levesque C.A."/>
            <person name="Hambleton S."/>
        </authorList>
    </citation>
    <scope>NUCLEOTIDE SEQUENCE</scope>
    <source>
        <strain evidence="12">DAOMC 236426</strain>
    </source>
</reference>
<dbReference type="Gene3D" id="3.40.50.620">
    <property type="entry name" value="HUPs"/>
    <property type="match status" value="1"/>
</dbReference>
<evidence type="ECO:0000256" key="7">
    <source>
        <dbReference type="ARBA" id="ARBA00033323"/>
    </source>
</evidence>
<evidence type="ECO:0000256" key="6">
    <source>
        <dbReference type="ARBA" id="ARBA00023146"/>
    </source>
</evidence>
<dbReference type="EMBL" id="LWDE02000774">
    <property type="protein sequence ID" value="KAE8245000.1"/>
    <property type="molecule type" value="Genomic_DNA"/>
</dbReference>
<evidence type="ECO:0000256" key="3">
    <source>
        <dbReference type="ARBA" id="ARBA00022741"/>
    </source>
</evidence>
<evidence type="ECO:0000313" key="12">
    <source>
        <dbReference type="EMBL" id="KAE8245000.1"/>
    </source>
</evidence>
<dbReference type="SUPFAM" id="SSF55174">
    <property type="entry name" value="Alpha-L RNA-binding motif"/>
    <property type="match status" value="1"/>
</dbReference>
<dbReference type="GO" id="GO:0004831">
    <property type="term" value="F:tyrosine-tRNA ligase activity"/>
    <property type="evidence" value="ECO:0007669"/>
    <property type="project" value="UniProtKB-EC"/>
</dbReference>
<keyword evidence="5 10" id="KW-0648">Protein biosynthesis</keyword>
<keyword evidence="2 10" id="KW-0436">Ligase</keyword>
<dbReference type="InterPro" id="IPR024088">
    <property type="entry name" value="Tyr-tRNA-ligase_bac-type"/>
</dbReference>
<reference evidence="12" key="2">
    <citation type="journal article" date="2019" name="IMA Fungus">
        <title>Genome sequencing and comparison of five Tilletia species to identify candidate genes for the detection of regulated species infecting wheat.</title>
        <authorList>
            <person name="Nguyen H.D.T."/>
            <person name="Sultana T."/>
            <person name="Kesanakurti P."/>
            <person name="Hambleton S."/>
        </authorList>
    </citation>
    <scope>NUCLEOTIDE SEQUENCE</scope>
    <source>
        <strain evidence="12">DAOMC 236426</strain>
    </source>
</reference>
<evidence type="ECO:0000256" key="8">
    <source>
        <dbReference type="ARBA" id="ARBA00048248"/>
    </source>
</evidence>
<dbReference type="InterPro" id="IPR014729">
    <property type="entry name" value="Rossmann-like_a/b/a_fold"/>
</dbReference>
<organism evidence="12 13">
    <name type="scientific">Tilletia controversa</name>
    <name type="common">dwarf bunt fungus</name>
    <dbReference type="NCBI Taxonomy" id="13291"/>
    <lineage>
        <taxon>Eukaryota</taxon>
        <taxon>Fungi</taxon>
        <taxon>Dikarya</taxon>
        <taxon>Basidiomycota</taxon>
        <taxon>Ustilaginomycotina</taxon>
        <taxon>Exobasidiomycetes</taxon>
        <taxon>Tilletiales</taxon>
        <taxon>Tilletiaceae</taxon>
        <taxon>Tilletia</taxon>
    </lineage>
</organism>
<evidence type="ECO:0000256" key="5">
    <source>
        <dbReference type="ARBA" id="ARBA00022917"/>
    </source>
</evidence>
<dbReference type="InterPro" id="IPR001412">
    <property type="entry name" value="aa-tRNA-synth_I_CS"/>
</dbReference>
<dbReference type="InterPro" id="IPR002305">
    <property type="entry name" value="aa-tRNA-synth_Ic"/>
</dbReference>
<gene>
    <name evidence="12" type="ORF">A4X06_0g5864</name>
</gene>
<dbReference type="PANTHER" id="PTHR11766:SF0">
    <property type="entry name" value="TYROSINE--TRNA LIGASE, MITOCHONDRIAL"/>
    <property type="match status" value="1"/>
</dbReference>
<dbReference type="PROSITE" id="PS00178">
    <property type="entry name" value="AA_TRNA_LIGASE_I"/>
    <property type="match status" value="1"/>
</dbReference>
<comment type="catalytic activity">
    <reaction evidence="8">
        <text>tRNA(Tyr) + L-tyrosine + ATP = L-tyrosyl-tRNA(Tyr) + AMP + diphosphate + H(+)</text>
        <dbReference type="Rhea" id="RHEA:10220"/>
        <dbReference type="Rhea" id="RHEA-COMP:9706"/>
        <dbReference type="Rhea" id="RHEA-COMP:9707"/>
        <dbReference type="ChEBI" id="CHEBI:15378"/>
        <dbReference type="ChEBI" id="CHEBI:30616"/>
        <dbReference type="ChEBI" id="CHEBI:33019"/>
        <dbReference type="ChEBI" id="CHEBI:58315"/>
        <dbReference type="ChEBI" id="CHEBI:78442"/>
        <dbReference type="ChEBI" id="CHEBI:78536"/>
        <dbReference type="ChEBI" id="CHEBI:456215"/>
        <dbReference type="EC" id="6.1.1.1"/>
    </reaction>
</comment>
<dbReference type="NCBIfam" id="TIGR00234">
    <property type="entry name" value="tyrS"/>
    <property type="match status" value="1"/>
</dbReference>
<comment type="similarity">
    <text evidence="10">Belongs to the class-I aminoacyl-tRNA synthetase family.</text>
</comment>
<evidence type="ECO:0000313" key="13">
    <source>
        <dbReference type="Proteomes" id="UP000077684"/>
    </source>
</evidence>
<protein>
    <recommendedName>
        <fullName evidence="1">tyrosine--tRNA ligase</fullName>
        <ecNumber evidence="1">6.1.1.1</ecNumber>
    </recommendedName>
    <alternativeName>
        <fullName evidence="7">Tyrosyl-tRNA synthetase</fullName>
    </alternativeName>
</protein>
<evidence type="ECO:0000256" key="1">
    <source>
        <dbReference type="ARBA" id="ARBA00013160"/>
    </source>
</evidence>